<evidence type="ECO:0000256" key="4">
    <source>
        <dbReference type="ARBA" id="ARBA00022729"/>
    </source>
</evidence>
<protein>
    <submittedName>
        <fullName evidence="8">Glucan biosynthesis protein G</fullName>
    </submittedName>
</protein>
<dbReference type="SUPFAM" id="SSF81296">
    <property type="entry name" value="E set domains"/>
    <property type="match status" value="1"/>
</dbReference>
<evidence type="ECO:0000256" key="6">
    <source>
        <dbReference type="SAM" id="MobiDB-lite"/>
    </source>
</evidence>
<evidence type="ECO:0000313" key="9">
    <source>
        <dbReference type="Proteomes" id="UP001438953"/>
    </source>
</evidence>
<accession>A0ABV1SGA6</accession>
<evidence type="ECO:0000256" key="3">
    <source>
        <dbReference type="ARBA" id="ARBA00009284"/>
    </source>
</evidence>
<feature type="domain" description="Glucan biosynthesis periplasmic MdoG C-terminal" evidence="7">
    <location>
        <begin position="64"/>
        <end position="544"/>
    </location>
</feature>
<reference evidence="8 9" key="1">
    <citation type="submission" date="2024-01" db="EMBL/GenBank/DDBJ databases">
        <authorList>
            <person name="Deng Y."/>
            <person name="Su J."/>
        </authorList>
    </citation>
    <scope>NUCLEOTIDE SEQUENCE [LARGE SCALE GENOMIC DNA]</scope>
    <source>
        <strain evidence="8 9">CPCC 100088</strain>
    </source>
</reference>
<dbReference type="InterPro" id="IPR014438">
    <property type="entry name" value="Glucan_biosyn_MdoG/MdoD"/>
</dbReference>
<dbReference type="PANTHER" id="PTHR30504">
    <property type="entry name" value="GLUCANS BIOSYNTHESIS PROTEIN"/>
    <property type="match status" value="1"/>
</dbReference>
<dbReference type="Gene3D" id="2.70.98.10">
    <property type="match status" value="1"/>
</dbReference>
<keyword evidence="5" id="KW-0574">Periplasm</keyword>
<proteinExistence type="inferred from homology"/>
<reference evidence="8 9" key="2">
    <citation type="submission" date="2024-06" db="EMBL/GenBank/DDBJ databases">
        <title>Thioclava kandeliae sp. nov. from a rhizosphere soil sample of Kandelia candel in a mangrove.</title>
        <authorList>
            <person name="Mu T."/>
        </authorList>
    </citation>
    <scope>NUCLEOTIDE SEQUENCE [LARGE SCALE GENOMIC DNA]</scope>
    <source>
        <strain evidence="8 9">CPCC 100088</strain>
    </source>
</reference>
<dbReference type="InterPro" id="IPR014718">
    <property type="entry name" value="GH-type_carb-bd"/>
</dbReference>
<gene>
    <name evidence="8" type="ORF">VSX56_08935</name>
</gene>
<dbReference type="Proteomes" id="UP001438953">
    <property type="component" value="Unassembled WGS sequence"/>
</dbReference>
<dbReference type="PANTHER" id="PTHR30504:SF3">
    <property type="entry name" value="GLUCANS BIOSYNTHESIS PROTEIN D"/>
    <property type="match status" value="1"/>
</dbReference>
<evidence type="ECO:0000259" key="7">
    <source>
        <dbReference type="Pfam" id="PF04349"/>
    </source>
</evidence>
<feature type="region of interest" description="Disordered" evidence="6">
    <location>
        <begin position="42"/>
        <end position="62"/>
    </location>
</feature>
<dbReference type="InterPro" id="IPR011013">
    <property type="entry name" value="Gal_mutarotase_sf_dom"/>
</dbReference>
<dbReference type="SUPFAM" id="SSF74650">
    <property type="entry name" value="Galactose mutarotase-like"/>
    <property type="match status" value="1"/>
</dbReference>
<comment type="pathway">
    <text evidence="2">Glycan metabolism; osmoregulated periplasmic glucan (OPG) biosynthesis.</text>
</comment>
<dbReference type="RefSeq" id="WP_339114116.1">
    <property type="nucleotide sequence ID" value="NZ_JAYWLC010000005.1"/>
</dbReference>
<dbReference type="EMBL" id="JAYWLC010000005">
    <property type="protein sequence ID" value="MER5171903.1"/>
    <property type="molecule type" value="Genomic_DNA"/>
</dbReference>
<evidence type="ECO:0000256" key="2">
    <source>
        <dbReference type="ARBA" id="ARBA00005001"/>
    </source>
</evidence>
<keyword evidence="9" id="KW-1185">Reference proteome</keyword>
<name>A0ABV1SGA6_9RHOB</name>
<evidence type="ECO:0000256" key="5">
    <source>
        <dbReference type="ARBA" id="ARBA00022764"/>
    </source>
</evidence>
<evidence type="ECO:0000313" key="8">
    <source>
        <dbReference type="EMBL" id="MER5171903.1"/>
    </source>
</evidence>
<feature type="compositionally biased region" description="Low complexity" evidence="6">
    <location>
        <begin position="42"/>
        <end position="61"/>
    </location>
</feature>
<comment type="similarity">
    <text evidence="3">Belongs to the OpgD/OpgG family.</text>
</comment>
<dbReference type="PIRSF" id="PIRSF006281">
    <property type="entry name" value="MdoG"/>
    <property type="match status" value="1"/>
</dbReference>
<dbReference type="InterPro" id="IPR014756">
    <property type="entry name" value="Ig_E-set"/>
</dbReference>
<organism evidence="8 9">
    <name type="scientific">Thioclava kandeliae</name>
    <dbReference type="NCBI Taxonomy" id="3070818"/>
    <lineage>
        <taxon>Bacteria</taxon>
        <taxon>Pseudomonadati</taxon>
        <taxon>Pseudomonadota</taxon>
        <taxon>Alphaproteobacteria</taxon>
        <taxon>Rhodobacterales</taxon>
        <taxon>Paracoccaceae</taxon>
        <taxon>Thioclava</taxon>
    </lineage>
</organism>
<dbReference type="Gene3D" id="2.60.40.10">
    <property type="entry name" value="Immunoglobulins"/>
    <property type="match status" value="1"/>
</dbReference>
<dbReference type="InterPro" id="IPR007444">
    <property type="entry name" value="Glucan_biosyn_MdoG_C"/>
</dbReference>
<dbReference type="Pfam" id="PF04349">
    <property type="entry name" value="MdoG"/>
    <property type="match status" value="1"/>
</dbReference>
<dbReference type="InterPro" id="IPR013783">
    <property type="entry name" value="Ig-like_fold"/>
</dbReference>
<sequence>MIKTGKPAHRSPNRRQVMAHLAAGTMLGGVLAGRPLWAQEATQAPAETQAPQPELPPAAETKPFSFDSLTIEMREAAKQDAVAPQKVDGFLSELDYDAYRMIRFNPEHARFADGDHPQFTLQAFHMGWLFREPVLIYEIKDGQAQAMTFSTDDFIYERKAREIVPEHAPLPGVAGFRLHYPLNRPDVLDELVAFQGASYFRALGRNSQYGLSARGLAVNTGLSVAEEFPRFRRFWVERPAENARTVTVYAAMDSASLTGAYRFVITPGDATVMEVTARLFLRKDVQQLGVAPLTSMFLYADRSRDRFDDFRPQVHDSDGLMIVKANGERVWRPLANPDRLASSYFSETAPKSFGLYQRDREFEQYQDAWARYERRPSLKVEPTSDWGDGMVRLVEIPSEAEANDNIVAFWVPKDGAKAGQEREFSYRLSWGDLPLDPNEDIAHVKETFAGAGGVAGSNDKTRKFVVDFTGGRIANLPSEKVEDLKVVNTISGGSITNQSFSKIPGHDIWRLVMDVEAEEGSTVELTAYLEGYGSKQSETWAYQWIKA</sequence>
<comment type="subcellular location">
    <subcellularLocation>
        <location evidence="1">Periplasm</location>
    </subcellularLocation>
</comment>
<keyword evidence="4" id="KW-0732">Signal</keyword>
<comment type="caution">
    <text evidence="8">The sequence shown here is derived from an EMBL/GenBank/DDBJ whole genome shotgun (WGS) entry which is preliminary data.</text>
</comment>
<evidence type="ECO:0000256" key="1">
    <source>
        <dbReference type="ARBA" id="ARBA00004418"/>
    </source>
</evidence>